<keyword evidence="5" id="KW-0676">Redox-active center</keyword>
<evidence type="ECO:0000313" key="9">
    <source>
        <dbReference type="EMBL" id="QNE88792.1"/>
    </source>
</evidence>
<protein>
    <submittedName>
        <fullName evidence="9">Thioredoxin domain-containing protein</fullName>
    </submittedName>
</protein>
<dbReference type="PROSITE" id="PS51352">
    <property type="entry name" value="THIOREDOXIN_2"/>
    <property type="match status" value="1"/>
</dbReference>
<keyword evidence="10" id="KW-1185">Reference proteome</keyword>
<dbReference type="PANTHER" id="PTHR13887:SF14">
    <property type="entry name" value="DISULFIDE BOND FORMATION PROTEIN D"/>
    <property type="match status" value="1"/>
</dbReference>
<evidence type="ECO:0000256" key="1">
    <source>
        <dbReference type="ARBA" id="ARBA00005791"/>
    </source>
</evidence>
<evidence type="ECO:0000313" key="10">
    <source>
        <dbReference type="Proteomes" id="UP000515743"/>
    </source>
</evidence>
<feature type="transmembrane region" description="Helical" evidence="7">
    <location>
        <begin position="12"/>
        <end position="33"/>
    </location>
</feature>
<gene>
    <name evidence="9" type="ORF">H0194_06760</name>
</gene>
<dbReference type="AlphaFoldDB" id="A0A7G7CMH6"/>
<dbReference type="EMBL" id="CP059404">
    <property type="protein sequence ID" value="QNE88792.1"/>
    <property type="molecule type" value="Genomic_DNA"/>
</dbReference>
<dbReference type="InterPro" id="IPR036249">
    <property type="entry name" value="Thioredoxin-like_sf"/>
</dbReference>
<dbReference type="Pfam" id="PF13462">
    <property type="entry name" value="Thioredoxin_4"/>
    <property type="match status" value="1"/>
</dbReference>
<dbReference type="InterPro" id="IPR012336">
    <property type="entry name" value="Thioredoxin-like_fold"/>
</dbReference>
<keyword evidence="7" id="KW-0472">Membrane</keyword>
<evidence type="ECO:0000256" key="7">
    <source>
        <dbReference type="SAM" id="Phobius"/>
    </source>
</evidence>
<dbReference type="SUPFAM" id="SSF52833">
    <property type="entry name" value="Thioredoxin-like"/>
    <property type="match status" value="1"/>
</dbReference>
<feature type="domain" description="Thioredoxin" evidence="8">
    <location>
        <begin position="40"/>
        <end position="257"/>
    </location>
</feature>
<evidence type="ECO:0000256" key="3">
    <source>
        <dbReference type="ARBA" id="ARBA00023002"/>
    </source>
</evidence>
<accession>A0A7G7CMH6</accession>
<dbReference type="PANTHER" id="PTHR13887">
    <property type="entry name" value="GLUTATHIONE S-TRANSFERASE KAPPA"/>
    <property type="match status" value="1"/>
</dbReference>
<evidence type="ECO:0000256" key="4">
    <source>
        <dbReference type="ARBA" id="ARBA00023157"/>
    </source>
</evidence>
<feature type="compositionally biased region" description="Low complexity" evidence="6">
    <location>
        <begin position="42"/>
        <end position="52"/>
    </location>
</feature>
<reference evidence="9 10" key="1">
    <citation type="submission" date="2020-07" db="EMBL/GenBank/DDBJ databases">
        <title>Complete genome and description of Corynebacterium incognita strain Marseille-Q3630 sp. nov.</title>
        <authorList>
            <person name="Boxberger M."/>
        </authorList>
    </citation>
    <scope>NUCLEOTIDE SEQUENCE [LARGE SCALE GENOMIC DNA]</scope>
    <source>
        <strain evidence="9 10">Marseille-Q3630</strain>
    </source>
</reference>
<keyword evidence="3" id="KW-0560">Oxidoreductase</keyword>
<dbReference type="RefSeq" id="WP_185175182.1">
    <property type="nucleotide sequence ID" value="NZ_CP059404.1"/>
</dbReference>
<dbReference type="InterPro" id="IPR013766">
    <property type="entry name" value="Thioredoxin_domain"/>
</dbReference>
<dbReference type="KEGG" id="cik:H0194_06760"/>
<keyword evidence="2" id="KW-0732">Signal</keyword>
<evidence type="ECO:0000256" key="2">
    <source>
        <dbReference type="ARBA" id="ARBA00022729"/>
    </source>
</evidence>
<keyword evidence="7" id="KW-1133">Transmembrane helix</keyword>
<evidence type="ECO:0000256" key="6">
    <source>
        <dbReference type="SAM" id="MobiDB-lite"/>
    </source>
</evidence>
<dbReference type="Gene3D" id="3.40.30.10">
    <property type="entry name" value="Glutaredoxin"/>
    <property type="match status" value="1"/>
</dbReference>
<evidence type="ECO:0000256" key="5">
    <source>
        <dbReference type="ARBA" id="ARBA00023284"/>
    </source>
</evidence>
<sequence>MPRKSVLESIPAIVWVLITVIAALAMLVGYLLASPREIAAPEQAPSPSAAAPGTNFQKPTTNNALIGAPDKPVTKASDVHRRRADDPFAIGALDAPVVIAEFSDLECPFCSRHANNTEPQIIKNYVDKGLVRLEWNDLPINGPKAVAGAKAGRAAAEQGKFFEFKAAAYAASASVSGHPEHDLEDYMRFAEEAGVPDLKKFKADATSTKYDATVQGAKLYGSAIGINGTPGFIIGEQFVAGAQPWSVFQQVIEQELQNG</sequence>
<name>A0A7G7CMH6_9CORY</name>
<dbReference type="GO" id="GO:0016491">
    <property type="term" value="F:oxidoreductase activity"/>
    <property type="evidence" value="ECO:0007669"/>
    <property type="project" value="UniProtKB-KW"/>
</dbReference>
<dbReference type="Proteomes" id="UP000515743">
    <property type="component" value="Chromosome"/>
</dbReference>
<feature type="compositionally biased region" description="Polar residues" evidence="6">
    <location>
        <begin position="54"/>
        <end position="64"/>
    </location>
</feature>
<proteinExistence type="inferred from homology"/>
<keyword evidence="4" id="KW-1015">Disulfide bond</keyword>
<keyword evidence="7" id="KW-0812">Transmembrane</keyword>
<feature type="region of interest" description="Disordered" evidence="6">
    <location>
        <begin position="42"/>
        <end position="72"/>
    </location>
</feature>
<comment type="similarity">
    <text evidence="1">Belongs to the thioredoxin family. DsbA subfamily.</text>
</comment>
<organism evidence="9 10">
    <name type="scientific">Corynebacterium incognita</name>
    <dbReference type="NCBI Taxonomy" id="2754725"/>
    <lineage>
        <taxon>Bacteria</taxon>
        <taxon>Bacillati</taxon>
        <taxon>Actinomycetota</taxon>
        <taxon>Actinomycetes</taxon>
        <taxon>Mycobacteriales</taxon>
        <taxon>Corynebacteriaceae</taxon>
        <taxon>Corynebacterium</taxon>
    </lineage>
</organism>
<evidence type="ECO:0000259" key="8">
    <source>
        <dbReference type="PROSITE" id="PS51352"/>
    </source>
</evidence>